<evidence type="ECO:0000256" key="7">
    <source>
        <dbReference type="HAMAP-Rule" id="MF_00536"/>
    </source>
</evidence>
<feature type="binding site" evidence="7">
    <location>
        <position position="296"/>
    </location>
    <ligand>
        <name>substrate</name>
    </ligand>
</feature>
<comment type="subcellular location">
    <subcellularLocation>
        <location evidence="7">Cytoplasm</location>
    </subcellularLocation>
</comment>
<dbReference type="SUPFAM" id="SSF53659">
    <property type="entry name" value="Isocitrate/Isopropylmalate dehydrogenase-like"/>
    <property type="match status" value="1"/>
</dbReference>
<dbReference type="GO" id="GO:0000287">
    <property type="term" value="F:magnesium ion binding"/>
    <property type="evidence" value="ECO:0007669"/>
    <property type="project" value="UniProtKB-UniRule"/>
</dbReference>
<feature type="binding site" evidence="7">
    <location>
        <position position="224"/>
    </location>
    <ligand>
        <name>a divalent metal cation</name>
        <dbReference type="ChEBI" id="CHEBI:60240"/>
        <note>ligand shared between dimeric partners</note>
    </ligand>
</feature>
<dbReference type="PANTHER" id="PTHR30004:SF6">
    <property type="entry name" value="D-THREONATE 4-PHOSPHATE DEHYDROGENASE"/>
    <property type="match status" value="1"/>
</dbReference>
<dbReference type="GO" id="GO:0050897">
    <property type="term" value="F:cobalt ion binding"/>
    <property type="evidence" value="ECO:0007669"/>
    <property type="project" value="UniProtKB-UniRule"/>
</dbReference>
<dbReference type="PANTHER" id="PTHR30004">
    <property type="entry name" value="4-HYDROXYTHREONINE-4-PHOSPHATE DEHYDROGENASE"/>
    <property type="match status" value="1"/>
</dbReference>
<evidence type="ECO:0000256" key="2">
    <source>
        <dbReference type="ARBA" id="ARBA00022723"/>
    </source>
</evidence>
<comment type="similarity">
    <text evidence="7">Belongs to the PdxA family.</text>
</comment>
<feature type="binding site" evidence="7">
    <location>
        <position position="279"/>
    </location>
    <ligand>
        <name>a divalent metal cation</name>
        <dbReference type="ChEBI" id="CHEBI:60240"/>
        <note>ligand shared between dimeric partners</note>
    </ligand>
</feature>
<evidence type="ECO:0000313" key="9">
    <source>
        <dbReference type="Proteomes" id="UP000015527"/>
    </source>
</evidence>
<evidence type="ECO:0000256" key="4">
    <source>
        <dbReference type="ARBA" id="ARBA00023002"/>
    </source>
</evidence>
<dbReference type="InterPro" id="IPR037510">
    <property type="entry name" value="PdxA"/>
</dbReference>
<dbReference type="Gene3D" id="3.40.718.10">
    <property type="entry name" value="Isopropylmalate Dehydrogenase"/>
    <property type="match status" value="1"/>
</dbReference>
<reference evidence="8 9" key="1">
    <citation type="journal article" date="2013" name="Genome Announc.">
        <title>Genome Sequence of Novosphingobium lindaniclasticum LE124T, Isolated from a Hexachlorocyclohexane Dumpsite.</title>
        <authorList>
            <person name="Saxena A."/>
            <person name="Nayyar N."/>
            <person name="Sangwan N."/>
            <person name="Kumari R."/>
            <person name="Khurana J.P."/>
            <person name="Lal R."/>
        </authorList>
    </citation>
    <scope>NUCLEOTIDE SEQUENCE [LARGE SCALE GENOMIC DNA]</scope>
    <source>
        <strain evidence="8 9">LE124</strain>
    </source>
</reference>
<feature type="binding site" evidence="7">
    <location>
        <position position="287"/>
    </location>
    <ligand>
        <name>substrate</name>
    </ligand>
</feature>
<gene>
    <name evidence="7" type="primary">pdxA</name>
    <name evidence="8" type="ORF">L284_16120</name>
</gene>
<keyword evidence="5 7" id="KW-0520">NAD</keyword>
<comment type="cofactor">
    <cofactor evidence="7">
        <name>Zn(2+)</name>
        <dbReference type="ChEBI" id="CHEBI:29105"/>
    </cofactor>
    <cofactor evidence="7">
        <name>Mg(2+)</name>
        <dbReference type="ChEBI" id="CHEBI:18420"/>
    </cofactor>
    <cofactor evidence="7">
        <name>Co(2+)</name>
        <dbReference type="ChEBI" id="CHEBI:48828"/>
    </cofactor>
    <text evidence="7">Binds 1 divalent metal cation per subunit. Can use ions such as Zn(2+), Mg(2+) or Co(2+).</text>
</comment>
<keyword evidence="3 7" id="KW-0521">NADP</keyword>
<dbReference type="UniPathway" id="UPA00244">
    <property type="reaction ID" value="UER00312"/>
</dbReference>
<dbReference type="RefSeq" id="WP_021235022.1">
    <property type="nucleotide sequence ID" value="NZ_ATHL01000100.1"/>
</dbReference>
<dbReference type="EC" id="1.1.1.262" evidence="7"/>
<comment type="caution">
    <text evidence="8">The sequence shown here is derived from an EMBL/GenBank/DDBJ whole genome shotgun (WGS) entry which is preliminary data.</text>
</comment>
<accession>T0H6U5</accession>
<dbReference type="OrthoDB" id="9801783at2"/>
<dbReference type="InterPro" id="IPR005255">
    <property type="entry name" value="PdxA_fam"/>
</dbReference>
<feature type="binding site" evidence="7">
    <location>
        <position position="148"/>
    </location>
    <ligand>
        <name>substrate</name>
    </ligand>
</feature>
<evidence type="ECO:0000256" key="1">
    <source>
        <dbReference type="ARBA" id="ARBA00022490"/>
    </source>
</evidence>
<evidence type="ECO:0000313" key="8">
    <source>
        <dbReference type="EMBL" id="EQB12051.1"/>
    </source>
</evidence>
<dbReference type="NCBIfam" id="NF003699">
    <property type="entry name" value="PRK05312.1"/>
    <property type="match status" value="1"/>
</dbReference>
<comment type="subunit">
    <text evidence="7">Homodimer.</text>
</comment>
<dbReference type="HAMAP" id="MF_00536">
    <property type="entry name" value="PdxA"/>
    <property type="match status" value="1"/>
</dbReference>
<comment type="function">
    <text evidence="7">Catalyzes the NAD(P)-dependent oxidation of 4-(phosphooxy)-L-threonine (HTP) into 2-amino-3-oxo-4-(phosphooxy)butyric acid which spontaneously decarboxylates to form 3-amino-2-oxopropyl phosphate (AHAP).</text>
</comment>
<keyword evidence="2 7" id="KW-0479">Metal-binding</keyword>
<dbReference type="GO" id="GO:0051287">
    <property type="term" value="F:NAD binding"/>
    <property type="evidence" value="ECO:0007669"/>
    <property type="project" value="InterPro"/>
</dbReference>
<comment type="catalytic activity">
    <reaction evidence="7">
        <text>4-(phosphooxy)-L-threonine + NAD(+) = 3-amino-2-oxopropyl phosphate + CO2 + NADH</text>
        <dbReference type="Rhea" id="RHEA:32275"/>
        <dbReference type="ChEBI" id="CHEBI:16526"/>
        <dbReference type="ChEBI" id="CHEBI:57279"/>
        <dbReference type="ChEBI" id="CHEBI:57540"/>
        <dbReference type="ChEBI" id="CHEBI:57945"/>
        <dbReference type="ChEBI" id="CHEBI:58452"/>
        <dbReference type="EC" id="1.1.1.262"/>
    </reaction>
</comment>
<dbReference type="Proteomes" id="UP000015527">
    <property type="component" value="Unassembled WGS sequence"/>
</dbReference>
<keyword evidence="4 7" id="KW-0560">Oxidoreductase</keyword>
<name>T0H6U5_9SPHN</name>
<proteinExistence type="inferred from homology"/>
<comment type="pathway">
    <text evidence="7">Cofactor biosynthesis; pyridoxine 5'-phosphate biosynthesis; pyridoxine 5'-phosphate from D-erythrose 4-phosphate: step 4/5.</text>
</comment>
<keyword evidence="1 7" id="KW-0963">Cytoplasm</keyword>
<comment type="caution">
    <text evidence="7">Lacks conserved residue(s) required for the propagation of feature annotation.</text>
</comment>
<dbReference type="eggNOG" id="COG1995">
    <property type="taxonomic scope" value="Bacteria"/>
</dbReference>
<evidence type="ECO:0000256" key="6">
    <source>
        <dbReference type="ARBA" id="ARBA00023096"/>
    </source>
</evidence>
<feature type="binding site" evidence="7">
    <location>
        <position position="179"/>
    </location>
    <ligand>
        <name>a divalent metal cation</name>
        <dbReference type="ChEBI" id="CHEBI:60240"/>
        <note>ligand shared between dimeric partners</note>
    </ligand>
</feature>
<sequence>MAATTEGAPPLAVPPLAISLGDPAGVGPELFAQAWVGRHEAGLPPFFAVGGAEVLKAAARTRGIDLPVARISLPEEAEAVFARAFPVLGDEDAAVTFGRPEPAGAALALHSLTRAVEVVLSGKAGAIVTGPVAKSKLAEIGFSQPGQTEFLADACGIAHGDAVMMLAGPNLRTVPLTVHVALAQVPALITRALIERKARIVAQALRRDFALSPARIAITGLNPHAGEDGRMGREEIETIAPAIAALAAEGLAVTGPHPADALFAAHERDGFDVALCMYHDQALVPIKTLDFDAGVNVTLGLPIIRTSPDHGTAFSIAGQGVASAGATIAAIRMAGECAARRLLPEISA</sequence>
<dbReference type="GO" id="GO:0005737">
    <property type="term" value="C:cytoplasm"/>
    <property type="evidence" value="ECO:0007669"/>
    <property type="project" value="UniProtKB-SubCell"/>
</dbReference>
<dbReference type="Pfam" id="PF04166">
    <property type="entry name" value="PdxA"/>
    <property type="match status" value="1"/>
</dbReference>
<keyword evidence="7" id="KW-0170">Cobalt</keyword>
<dbReference type="GO" id="GO:0042823">
    <property type="term" value="P:pyridoxal phosphate biosynthetic process"/>
    <property type="evidence" value="ECO:0007669"/>
    <property type="project" value="UniProtKB-UniRule"/>
</dbReference>
<feature type="binding site" evidence="7">
    <location>
        <position position="305"/>
    </location>
    <ligand>
        <name>substrate</name>
    </ligand>
</feature>
<dbReference type="GO" id="GO:0050570">
    <property type="term" value="F:4-hydroxythreonine-4-phosphate dehydrogenase activity"/>
    <property type="evidence" value="ECO:0007669"/>
    <property type="project" value="UniProtKB-UniRule"/>
</dbReference>
<protein>
    <recommendedName>
        <fullName evidence="7">4-hydroxythreonine-4-phosphate dehydrogenase</fullName>
        <ecNumber evidence="7">1.1.1.262</ecNumber>
    </recommendedName>
    <alternativeName>
        <fullName evidence="7">4-(phosphohydroxy)-L-threonine dehydrogenase</fullName>
    </alternativeName>
</protein>
<organism evidence="8 9">
    <name type="scientific">Novosphingobium lindaniclasticum LE124</name>
    <dbReference type="NCBI Taxonomy" id="1096930"/>
    <lineage>
        <taxon>Bacteria</taxon>
        <taxon>Pseudomonadati</taxon>
        <taxon>Pseudomonadota</taxon>
        <taxon>Alphaproteobacteria</taxon>
        <taxon>Sphingomonadales</taxon>
        <taxon>Sphingomonadaceae</taxon>
        <taxon>Novosphingobium</taxon>
    </lineage>
</organism>
<dbReference type="GO" id="GO:0008270">
    <property type="term" value="F:zinc ion binding"/>
    <property type="evidence" value="ECO:0007669"/>
    <property type="project" value="UniProtKB-UniRule"/>
</dbReference>
<evidence type="ECO:0000256" key="5">
    <source>
        <dbReference type="ARBA" id="ARBA00023027"/>
    </source>
</evidence>
<dbReference type="PATRIC" id="fig|1096930.3.peg.3199"/>
<dbReference type="NCBIfam" id="TIGR00557">
    <property type="entry name" value="pdxA"/>
    <property type="match status" value="1"/>
</dbReference>
<dbReference type="EMBL" id="ATHL01000100">
    <property type="protein sequence ID" value="EQB12051.1"/>
    <property type="molecule type" value="Genomic_DNA"/>
</dbReference>
<keyword evidence="7" id="KW-0862">Zinc</keyword>
<evidence type="ECO:0000256" key="3">
    <source>
        <dbReference type="ARBA" id="ARBA00022857"/>
    </source>
</evidence>
<comment type="miscellaneous">
    <text evidence="7">The active site is located at the dimer interface.</text>
</comment>
<dbReference type="AlphaFoldDB" id="T0H6U5"/>
<dbReference type="GO" id="GO:0008615">
    <property type="term" value="P:pyridoxine biosynthetic process"/>
    <property type="evidence" value="ECO:0007669"/>
    <property type="project" value="UniProtKB-UniRule"/>
</dbReference>
<keyword evidence="7" id="KW-0460">Magnesium</keyword>
<keyword evidence="9" id="KW-1185">Reference proteome</keyword>
<keyword evidence="6 7" id="KW-0664">Pyridoxine biosynthesis</keyword>